<proteinExistence type="predicted"/>
<feature type="transmembrane region" description="Helical" evidence="1">
    <location>
        <begin position="54"/>
        <end position="81"/>
    </location>
</feature>
<accession>A0A4D4MVA2</accession>
<name>A0A4D4MVA2_STRAX</name>
<comment type="caution">
    <text evidence="3">The sequence shown here is derived from an EMBL/GenBank/DDBJ whole genome shotgun (WGS) entry which is preliminary data.</text>
</comment>
<reference evidence="3 4" key="1">
    <citation type="submission" date="2019-04" db="EMBL/GenBank/DDBJ databases">
        <title>Draft genome sequences of Streptomyces avermitilis ATCC 31267.</title>
        <authorList>
            <person name="Komaki H."/>
            <person name="Tamura T."/>
            <person name="Hosoyama A."/>
        </authorList>
    </citation>
    <scope>NUCLEOTIDE SEQUENCE [LARGE SCALE GENOMIC DNA]</scope>
    <source>
        <strain evidence="3 4">ATCC 31267</strain>
    </source>
</reference>
<keyword evidence="1" id="KW-1133">Transmembrane helix</keyword>
<sequence length="108" mass="11771">MLIITTLAAIAIGAAASMTYMRYVSARSQGRPISFASLRHECVPPWVDLIFIPAWLASSCVLCFTLPLWAGLSLYCGAALLPGELMRRRHNRQVKNRPPISAGALTSL</sequence>
<dbReference type="EMBL" id="BJHY01000001">
    <property type="protein sequence ID" value="GDY76122.1"/>
    <property type="molecule type" value="Genomic_DNA"/>
</dbReference>
<evidence type="ECO:0000313" key="4">
    <source>
        <dbReference type="Proteomes" id="UP000299211"/>
    </source>
</evidence>
<keyword evidence="1" id="KW-0472">Membrane</keyword>
<dbReference type="EMBL" id="BJHX01000001">
    <property type="protein sequence ID" value="GDY63735.1"/>
    <property type="molecule type" value="Genomic_DNA"/>
</dbReference>
<evidence type="ECO:0000313" key="3">
    <source>
        <dbReference type="EMBL" id="GDY76122.1"/>
    </source>
</evidence>
<evidence type="ECO:0000313" key="5">
    <source>
        <dbReference type="Proteomes" id="UP000302139"/>
    </source>
</evidence>
<gene>
    <name evidence="2" type="ORF">SAV14893_031280</name>
    <name evidence="3" type="ORF">SAV31267_056070</name>
</gene>
<dbReference type="AlphaFoldDB" id="A0A4D4MVA2"/>
<organism evidence="3 4">
    <name type="scientific">Streptomyces avermitilis</name>
    <dbReference type="NCBI Taxonomy" id="33903"/>
    <lineage>
        <taxon>Bacteria</taxon>
        <taxon>Bacillati</taxon>
        <taxon>Actinomycetota</taxon>
        <taxon>Actinomycetes</taxon>
        <taxon>Kitasatosporales</taxon>
        <taxon>Streptomycetaceae</taxon>
        <taxon>Streptomyces</taxon>
    </lineage>
</organism>
<dbReference type="GeneID" id="41540834"/>
<evidence type="ECO:0000256" key="1">
    <source>
        <dbReference type="SAM" id="Phobius"/>
    </source>
</evidence>
<dbReference type="RefSeq" id="WP_010985198.1">
    <property type="nucleotide sequence ID" value="NZ_BAABTN010000111.1"/>
</dbReference>
<dbReference type="Proteomes" id="UP000299211">
    <property type="component" value="Unassembled WGS sequence"/>
</dbReference>
<evidence type="ECO:0000313" key="2">
    <source>
        <dbReference type="EMBL" id="GDY63735.1"/>
    </source>
</evidence>
<keyword evidence="1" id="KW-0812">Transmembrane</keyword>
<dbReference type="Proteomes" id="UP000302139">
    <property type="component" value="Unassembled WGS sequence"/>
</dbReference>
<reference evidence="2 5" key="2">
    <citation type="submission" date="2019-04" db="EMBL/GenBank/DDBJ databases">
        <title>Draft genome sequences of Streptomyces avermitilis NBRC 14893.</title>
        <authorList>
            <person name="Komaki H."/>
            <person name="Tamura T."/>
            <person name="Hosoyama A."/>
        </authorList>
    </citation>
    <scope>NUCLEOTIDE SEQUENCE [LARGE SCALE GENOMIC DNA]</scope>
    <source>
        <strain evidence="2 5">NBRC 14893</strain>
    </source>
</reference>
<protein>
    <submittedName>
        <fullName evidence="3">Uncharacterized protein</fullName>
    </submittedName>
</protein>